<keyword evidence="10" id="KW-1185">Reference proteome</keyword>
<dbReference type="AlphaFoldDB" id="A0A139HT12"/>
<dbReference type="STRING" id="321146.A0A139HT12"/>
<sequence>MARTRTGKGATSKTEETTSIKPTLKKLEPSVETPPQVFILPKDASSDARIVTIPHPATFAQGRYLVCPERGIYEFTKVSAPKKNPKSWLLAPDRPEIVPNERANEISNDNGYVLQAPDMMVATPVDPLFLVLPALVGDSKNTAQEFLASTDFIATLTESAPHLAQVLDQSQLEGMFAGRIEAVSDCMDMGDEKMYALALPKLVKELVSKAKRMVARGLPASMEDRFVNQVLDVPVLSIKREESSISIAEDQTPDADSQVSSAQESQGSATTVSGVSTAATSISFMDEKEGAVPSPEITDLLRLRIALNFILSSYIVPKLRHKLEPLISDLAVSGQDFSPLDKHLEKVAVLKKEAQALRSLSDNISRKRANEDDDEVVAAKAEKKRKKEEEESKKKNMSLGLKKLAKADTSGMKKMSSFFSKAPAKN</sequence>
<feature type="compositionally biased region" description="Low complexity" evidence="6">
    <location>
        <begin position="412"/>
        <end position="426"/>
    </location>
</feature>
<dbReference type="PANTHER" id="PTHR13383:SF11">
    <property type="entry name" value="RIBONUCLEASE H2 SUBUNIT B"/>
    <property type="match status" value="1"/>
</dbReference>
<name>A0A139HT12_9PEZI</name>
<feature type="region of interest" description="Disordered" evidence="6">
    <location>
        <begin position="368"/>
        <end position="426"/>
    </location>
</feature>
<dbReference type="OrthoDB" id="29098at2759"/>
<dbReference type="PANTHER" id="PTHR13383">
    <property type="entry name" value="RIBONUCLEASE H2 SUBUNIT B"/>
    <property type="match status" value="1"/>
</dbReference>
<protein>
    <recommendedName>
        <fullName evidence="2">Ribonuclease H2 subunit B</fullName>
    </recommendedName>
    <alternativeName>
        <fullName evidence="5">Ribonuclease HI subunit B</fullName>
    </alternativeName>
</protein>
<feature type="region of interest" description="Disordered" evidence="6">
    <location>
        <begin position="1"/>
        <end position="23"/>
    </location>
</feature>
<organism evidence="9 10">
    <name type="scientific">Pseudocercospora eumusae</name>
    <dbReference type="NCBI Taxonomy" id="321146"/>
    <lineage>
        <taxon>Eukaryota</taxon>
        <taxon>Fungi</taxon>
        <taxon>Dikarya</taxon>
        <taxon>Ascomycota</taxon>
        <taxon>Pezizomycotina</taxon>
        <taxon>Dothideomycetes</taxon>
        <taxon>Dothideomycetidae</taxon>
        <taxon>Mycosphaerellales</taxon>
        <taxon>Mycosphaerellaceae</taxon>
        <taxon>Pseudocercospora</taxon>
    </lineage>
</organism>
<comment type="function">
    <text evidence="4">Non catalytic subunit of RNase H2, an endonuclease that specifically degrades the RNA of RNA:DNA hybrids. Participates in DNA replication, possibly by mediating the removal of lagging-strand Okazaki fragment RNA primers during DNA replication. Mediates the excision of single ribonucleotides from DNA:RNA duplexes.</text>
</comment>
<evidence type="ECO:0000259" key="7">
    <source>
        <dbReference type="Pfam" id="PF09468"/>
    </source>
</evidence>
<evidence type="ECO:0000256" key="2">
    <source>
        <dbReference type="ARBA" id="ARBA00019062"/>
    </source>
</evidence>
<feature type="domain" description="Rnh202 triple barrel" evidence="8">
    <location>
        <begin position="39"/>
        <end position="126"/>
    </location>
</feature>
<comment type="caution">
    <text evidence="9">The sequence shown here is derived from an EMBL/GenBank/DDBJ whole genome shotgun (WGS) entry which is preliminary data.</text>
</comment>
<dbReference type="InterPro" id="IPR040456">
    <property type="entry name" value="RNase_H2_suB"/>
</dbReference>
<accession>A0A139HT12</accession>
<feature type="region of interest" description="Disordered" evidence="6">
    <location>
        <begin position="244"/>
        <end position="272"/>
    </location>
</feature>
<dbReference type="Gene3D" id="1.10.20.120">
    <property type="match status" value="1"/>
</dbReference>
<evidence type="ECO:0000256" key="4">
    <source>
        <dbReference type="ARBA" id="ARBA00024778"/>
    </source>
</evidence>
<dbReference type="Pfam" id="PF17745">
    <property type="entry name" value="Ydr279_N"/>
    <property type="match status" value="1"/>
</dbReference>
<dbReference type="EMBL" id="LFZN01000012">
    <property type="protein sequence ID" value="KXT05559.1"/>
    <property type="molecule type" value="Genomic_DNA"/>
</dbReference>
<comment type="subcellular location">
    <subcellularLocation>
        <location evidence="1">Nucleus</location>
    </subcellularLocation>
</comment>
<dbReference type="InterPro" id="IPR019024">
    <property type="entry name" value="RNase_H2_suB_wHTH"/>
</dbReference>
<evidence type="ECO:0000259" key="8">
    <source>
        <dbReference type="Pfam" id="PF17745"/>
    </source>
</evidence>
<dbReference type="CDD" id="cd09270">
    <property type="entry name" value="RNase_H2-B"/>
    <property type="match status" value="1"/>
</dbReference>
<evidence type="ECO:0000256" key="1">
    <source>
        <dbReference type="ARBA" id="ARBA00004123"/>
    </source>
</evidence>
<dbReference type="GO" id="GO:0006401">
    <property type="term" value="P:RNA catabolic process"/>
    <property type="evidence" value="ECO:0007669"/>
    <property type="project" value="TreeGrafter"/>
</dbReference>
<evidence type="ECO:0000256" key="5">
    <source>
        <dbReference type="ARBA" id="ARBA00033464"/>
    </source>
</evidence>
<proteinExistence type="predicted"/>
<evidence type="ECO:0000313" key="10">
    <source>
        <dbReference type="Proteomes" id="UP000070133"/>
    </source>
</evidence>
<feature type="compositionally biased region" description="Polar residues" evidence="6">
    <location>
        <begin position="254"/>
        <end position="266"/>
    </location>
</feature>
<gene>
    <name evidence="9" type="ORF">AC578_3744</name>
</gene>
<reference evidence="9 10" key="1">
    <citation type="submission" date="2015-07" db="EMBL/GenBank/DDBJ databases">
        <title>Comparative genomics of the Sigatoka disease complex on banana suggests a link between parallel evolutionary changes in Pseudocercospora fijiensis and Pseudocercospora eumusae and increased virulence on the banana host.</title>
        <authorList>
            <person name="Chang T.-C."/>
            <person name="Salvucci A."/>
            <person name="Crous P.W."/>
            <person name="Stergiopoulos I."/>
        </authorList>
    </citation>
    <scope>NUCLEOTIDE SEQUENCE [LARGE SCALE GENOMIC DNA]</scope>
    <source>
        <strain evidence="9 10">CBS 114824</strain>
    </source>
</reference>
<evidence type="ECO:0000256" key="3">
    <source>
        <dbReference type="ARBA" id="ARBA00023242"/>
    </source>
</evidence>
<keyword evidence="3" id="KW-0539">Nucleus</keyword>
<dbReference type="Pfam" id="PF09468">
    <property type="entry name" value="RNase_H2-Ydr279"/>
    <property type="match status" value="1"/>
</dbReference>
<feature type="domain" description="Ribonuclease H2 subunit B wHTH" evidence="7">
    <location>
        <begin position="129"/>
        <end position="323"/>
    </location>
</feature>
<dbReference type="Proteomes" id="UP000070133">
    <property type="component" value="Unassembled WGS sequence"/>
</dbReference>
<dbReference type="InterPro" id="IPR041195">
    <property type="entry name" value="Rnh202_N"/>
</dbReference>
<evidence type="ECO:0000256" key="6">
    <source>
        <dbReference type="SAM" id="MobiDB-lite"/>
    </source>
</evidence>
<dbReference type="GO" id="GO:0032299">
    <property type="term" value="C:ribonuclease H2 complex"/>
    <property type="evidence" value="ECO:0007669"/>
    <property type="project" value="InterPro"/>
</dbReference>
<evidence type="ECO:0000313" key="9">
    <source>
        <dbReference type="EMBL" id="KXT05559.1"/>
    </source>
</evidence>
<dbReference type="GO" id="GO:0005654">
    <property type="term" value="C:nucleoplasm"/>
    <property type="evidence" value="ECO:0007669"/>
    <property type="project" value="TreeGrafter"/>
</dbReference>